<feature type="transmembrane region" description="Helical" evidence="1">
    <location>
        <begin position="37"/>
        <end position="55"/>
    </location>
</feature>
<keyword evidence="1" id="KW-0472">Membrane</keyword>
<dbReference type="EMBL" id="MGIC01000003">
    <property type="protein sequence ID" value="OGM84497.1"/>
    <property type="molecule type" value="Genomic_DNA"/>
</dbReference>
<keyword evidence="1" id="KW-0812">Transmembrane</keyword>
<protein>
    <submittedName>
        <fullName evidence="2">Uncharacterized protein</fullName>
    </submittedName>
</protein>
<organism evidence="2 3">
    <name type="scientific">Candidatus Woesebacteria bacterium RIFOXYB1_FULL_47_31</name>
    <dbReference type="NCBI Taxonomy" id="1802542"/>
    <lineage>
        <taxon>Bacteria</taxon>
        <taxon>Candidatus Woeseibacteriota</taxon>
    </lineage>
</organism>
<comment type="caution">
    <text evidence="2">The sequence shown here is derived from an EMBL/GenBank/DDBJ whole genome shotgun (WGS) entry which is preliminary data.</text>
</comment>
<gene>
    <name evidence="2" type="ORF">A2376_03300</name>
</gene>
<proteinExistence type="predicted"/>
<name>A0A1F8D7F1_9BACT</name>
<evidence type="ECO:0000313" key="3">
    <source>
        <dbReference type="Proteomes" id="UP000178330"/>
    </source>
</evidence>
<evidence type="ECO:0000256" key="1">
    <source>
        <dbReference type="SAM" id="Phobius"/>
    </source>
</evidence>
<dbReference type="Proteomes" id="UP000178330">
    <property type="component" value="Unassembled WGS sequence"/>
</dbReference>
<keyword evidence="1" id="KW-1133">Transmembrane helix</keyword>
<reference evidence="2 3" key="1">
    <citation type="journal article" date="2016" name="Nat. Commun.">
        <title>Thousands of microbial genomes shed light on interconnected biogeochemical processes in an aquifer system.</title>
        <authorList>
            <person name="Anantharaman K."/>
            <person name="Brown C.T."/>
            <person name="Hug L.A."/>
            <person name="Sharon I."/>
            <person name="Castelle C.J."/>
            <person name="Probst A.J."/>
            <person name="Thomas B.C."/>
            <person name="Singh A."/>
            <person name="Wilkins M.J."/>
            <person name="Karaoz U."/>
            <person name="Brodie E.L."/>
            <person name="Williams K.H."/>
            <person name="Hubbard S.S."/>
            <person name="Banfield J.F."/>
        </authorList>
    </citation>
    <scope>NUCLEOTIDE SEQUENCE [LARGE SCALE GENOMIC DNA]</scope>
</reference>
<dbReference type="AlphaFoldDB" id="A0A1F8D7F1"/>
<evidence type="ECO:0000313" key="2">
    <source>
        <dbReference type="EMBL" id="OGM84497.1"/>
    </source>
</evidence>
<sequence length="61" mass="6912">MKKYLLATFVIGLLILDWLALDDITTGSEPNYDGEWAILIVSAAIFGFLIFKKLLRRPAKK</sequence>
<accession>A0A1F8D7F1</accession>